<protein>
    <submittedName>
        <fullName evidence="1">Uncharacterized protein</fullName>
    </submittedName>
</protein>
<organism evidence="1 2">
    <name type="scientific">Eutrema salsugineum</name>
    <name type="common">Saltwater cress</name>
    <name type="synonym">Sisymbrium salsugineum</name>
    <dbReference type="NCBI Taxonomy" id="72664"/>
    <lineage>
        <taxon>Eukaryota</taxon>
        <taxon>Viridiplantae</taxon>
        <taxon>Streptophyta</taxon>
        <taxon>Embryophyta</taxon>
        <taxon>Tracheophyta</taxon>
        <taxon>Spermatophyta</taxon>
        <taxon>Magnoliopsida</taxon>
        <taxon>eudicotyledons</taxon>
        <taxon>Gunneridae</taxon>
        <taxon>Pentapetalae</taxon>
        <taxon>rosids</taxon>
        <taxon>malvids</taxon>
        <taxon>Brassicales</taxon>
        <taxon>Brassicaceae</taxon>
        <taxon>Eutremeae</taxon>
        <taxon>Eutrema</taxon>
    </lineage>
</organism>
<evidence type="ECO:0000313" key="2">
    <source>
        <dbReference type="Proteomes" id="UP000030689"/>
    </source>
</evidence>
<accession>V4KQA8</accession>
<dbReference type="AlphaFoldDB" id="V4KQA8"/>
<keyword evidence="2" id="KW-1185">Reference proteome</keyword>
<dbReference type="Gramene" id="ESQ32162">
    <property type="protein sequence ID" value="ESQ32162"/>
    <property type="gene ID" value="EUTSA_v10005499mg"/>
</dbReference>
<dbReference type="KEGG" id="eus:EUTSA_v10005499mg"/>
<reference evidence="1 2" key="1">
    <citation type="journal article" date="2013" name="Front. Plant Sci.">
        <title>The Reference Genome of the Halophytic Plant Eutrema salsugineum.</title>
        <authorList>
            <person name="Yang R."/>
            <person name="Jarvis D.E."/>
            <person name="Chen H."/>
            <person name="Beilstein M.A."/>
            <person name="Grimwood J."/>
            <person name="Jenkins J."/>
            <person name="Shu S."/>
            <person name="Prochnik S."/>
            <person name="Xin M."/>
            <person name="Ma C."/>
            <person name="Schmutz J."/>
            <person name="Wing R.A."/>
            <person name="Mitchell-Olds T."/>
            <person name="Schumaker K.S."/>
            <person name="Wang X."/>
        </authorList>
    </citation>
    <scope>NUCLEOTIDE SEQUENCE [LARGE SCALE GENOMIC DNA]</scope>
</reference>
<dbReference type="EMBL" id="KI517748">
    <property type="protein sequence ID" value="ESQ32162.1"/>
    <property type="molecule type" value="Genomic_DNA"/>
</dbReference>
<sequence>MEKPSFIYIYIFFYKKKRYLHTDSEKFDRKGIKNWKTSESICNEIVSYNKRIIHIFVRNLFCFFFSLKDLKP</sequence>
<evidence type="ECO:0000313" key="1">
    <source>
        <dbReference type="EMBL" id="ESQ32162.1"/>
    </source>
</evidence>
<name>V4KQA8_EUTSA</name>
<gene>
    <name evidence="1" type="ORF">EUTSA_v10005499mg</name>
</gene>
<proteinExistence type="predicted"/>
<dbReference type="Proteomes" id="UP000030689">
    <property type="component" value="Unassembled WGS sequence"/>
</dbReference>